<organism evidence="4 5">
    <name type="scientific">Ichthyenterobacterium magnum</name>
    <dbReference type="NCBI Taxonomy" id="1230530"/>
    <lineage>
        <taxon>Bacteria</taxon>
        <taxon>Pseudomonadati</taxon>
        <taxon>Bacteroidota</taxon>
        <taxon>Flavobacteriia</taxon>
        <taxon>Flavobacteriales</taxon>
        <taxon>Flavobacteriaceae</taxon>
        <taxon>Ichthyenterobacterium</taxon>
    </lineage>
</organism>
<dbReference type="Proteomes" id="UP000284892">
    <property type="component" value="Unassembled WGS sequence"/>
</dbReference>
<comment type="caution">
    <text evidence="4">The sequence shown here is derived from an EMBL/GenBank/DDBJ whole genome shotgun (WGS) entry which is preliminary data.</text>
</comment>
<name>A0A420DY09_9FLAO</name>
<feature type="non-terminal residue" evidence="4">
    <location>
        <position position="995"/>
    </location>
</feature>
<feature type="signal peptide" evidence="2">
    <location>
        <begin position="1"/>
        <end position="18"/>
    </location>
</feature>
<dbReference type="Gene3D" id="2.60.120.290">
    <property type="entry name" value="Spermadhesin, CUB domain"/>
    <property type="match status" value="1"/>
</dbReference>
<gene>
    <name evidence="4" type="ORF">BXY80_1216</name>
</gene>
<dbReference type="InterPro" id="IPR000859">
    <property type="entry name" value="CUB_dom"/>
</dbReference>
<sequence length="995" mass="105943">MKKFYFLLVCLLSFSVFSQDVLMQNGTFNRCAPDVIYDSGGEFSNYSSNENIVTTICPQNVGEFILLNFTSFNTENGADVLTIYDGDDTTASIIGTYSGTNSPGSIQASAVNTSGCITLEFVSNAGGTFGGWSAEIFCAVPCQTITPTIDTTLPVANSSGVIEILPGENVDFTGSATFSNDGTGATYNWNFGGANNVAGLSASNVFNNSGSYTVTFTVTDASPLACTETVTISVIVLESIVTINSSAYTESSFTPEELIENVLVSGGCSAVDNFSFQVNGTPTDLQTKSYGYFRKGGAVNFPFEEGIILTTGRAFGGGNTFGPTGVPDPDYNNGQPGDLDLQAALGQVNTNDATFIKFNFVPTQDNISFRYIMASEEYDGSTECSFADSFAFLLREVGTTAYTNLAVLPDGITPVSVTNINNAGGCNANPTFFAGYNTGETNYGGRTVVLTAVANVVANVTYEIKLVVADQGDSAWDSAIFLEAGSFNLGGDLGDDITIAAGTAACGGDSITLDTQAVSATHTWYKDTVEITGETSSTLDITEPGTYSVDVVFAPGCEASDTILVEFKSSPIANVAQNLSICALSGVGQFNLTDNDDDILGTQNPLDYIITYHLTEQDAIDNLNPLTSPYTNVSSPQTVYTRIADLTQECFDTTSFDLTFNNITIDSPLSPLQVCDDATADGLAMFTLTDRDAQVIGTLDASTVNVSYYENQVDADSGMNELLSPYMNTSNNQIIYVRLEANSSAACYNTATLELVVNPLPNPIVPIDYEVCDDDNDGFSSFDLTLKDTEVLNGQTGMTVSYYETLSDAQAGVDALTSPYNNTAINTQSIFVRLEDDATGCYDTVQFSLFVHPIPTIGIITNEVLCDDNNPSDLQELFDLSSKTSEILNGQINTNVTFHVSQTDAEDDLNALASPYLNVSTPQTIYVRLENTITSCSNIGTFNLIVNPLPALIPPTALEVCDDGVPDGLTSIDLTLKNLEITGNNPDYSVSYYLT</sequence>
<dbReference type="OrthoDB" id="1488818at2"/>
<evidence type="ECO:0000256" key="1">
    <source>
        <dbReference type="ARBA" id="ARBA00023157"/>
    </source>
</evidence>
<keyword evidence="5" id="KW-1185">Reference proteome</keyword>
<dbReference type="InterPro" id="IPR035986">
    <property type="entry name" value="PKD_dom_sf"/>
</dbReference>
<dbReference type="Gene3D" id="2.60.40.10">
    <property type="entry name" value="Immunoglobulins"/>
    <property type="match status" value="1"/>
</dbReference>
<dbReference type="SMART" id="SM00089">
    <property type="entry name" value="PKD"/>
    <property type="match status" value="1"/>
</dbReference>
<evidence type="ECO:0000313" key="4">
    <source>
        <dbReference type="EMBL" id="RKE99114.1"/>
    </source>
</evidence>
<feature type="domain" description="PKD" evidence="3">
    <location>
        <begin position="153"/>
        <end position="241"/>
    </location>
</feature>
<evidence type="ECO:0000313" key="5">
    <source>
        <dbReference type="Proteomes" id="UP000284892"/>
    </source>
</evidence>
<dbReference type="NCBIfam" id="NF038133">
    <property type="entry name" value="choice_anch_L"/>
    <property type="match status" value="1"/>
</dbReference>
<dbReference type="AlphaFoldDB" id="A0A420DY09"/>
<dbReference type="CDD" id="cd00146">
    <property type="entry name" value="PKD"/>
    <property type="match status" value="1"/>
</dbReference>
<dbReference type="Pfam" id="PF18911">
    <property type="entry name" value="PKD_4"/>
    <property type="match status" value="1"/>
</dbReference>
<reference evidence="4 5" key="1">
    <citation type="submission" date="2018-09" db="EMBL/GenBank/DDBJ databases">
        <title>Genomic Encyclopedia of Archaeal and Bacterial Type Strains, Phase II (KMG-II): from individual species to whole genera.</title>
        <authorList>
            <person name="Goeker M."/>
        </authorList>
    </citation>
    <scope>NUCLEOTIDE SEQUENCE [LARGE SCALE GENOMIC DNA]</scope>
    <source>
        <strain evidence="4 5">DSM 26283</strain>
    </source>
</reference>
<dbReference type="EMBL" id="RAQJ01000001">
    <property type="protein sequence ID" value="RKE99114.1"/>
    <property type="molecule type" value="Genomic_DNA"/>
</dbReference>
<proteinExistence type="predicted"/>
<protein>
    <submittedName>
        <fullName evidence="4">CUB-like protein</fullName>
    </submittedName>
</protein>
<dbReference type="PROSITE" id="PS50093">
    <property type="entry name" value="PKD"/>
    <property type="match status" value="1"/>
</dbReference>
<keyword evidence="1" id="KW-1015">Disulfide bond</keyword>
<evidence type="ECO:0000259" key="3">
    <source>
        <dbReference type="PROSITE" id="PS50093"/>
    </source>
</evidence>
<keyword evidence="2" id="KW-0732">Signal</keyword>
<dbReference type="SUPFAM" id="SSF49854">
    <property type="entry name" value="Spermadhesin, CUB domain"/>
    <property type="match status" value="1"/>
</dbReference>
<dbReference type="InterPro" id="IPR022409">
    <property type="entry name" value="PKD/Chitinase_dom"/>
</dbReference>
<feature type="chain" id="PRO_5019587134" evidence="2">
    <location>
        <begin position="19"/>
        <end position="995"/>
    </location>
</feature>
<dbReference type="CDD" id="cd00041">
    <property type="entry name" value="CUB"/>
    <property type="match status" value="1"/>
</dbReference>
<dbReference type="InterPro" id="IPR013783">
    <property type="entry name" value="Ig-like_fold"/>
</dbReference>
<dbReference type="InterPro" id="IPR035914">
    <property type="entry name" value="Sperma_CUB_dom_sf"/>
</dbReference>
<dbReference type="Pfam" id="PF00431">
    <property type="entry name" value="CUB"/>
    <property type="match status" value="1"/>
</dbReference>
<dbReference type="InterPro" id="IPR049804">
    <property type="entry name" value="Choice_anch_L"/>
</dbReference>
<evidence type="ECO:0000256" key="2">
    <source>
        <dbReference type="SAM" id="SignalP"/>
    </source>
</evidence>
<dbReference type="InterPro" id="IPR000601">
    <property type="entry name" value="PKD_dom"/>
</dbReference>
<dbReference type="RefSeq" id="WP_147376103.1">
    <property type="nucleotide sequence ID" value="NZ_RAQJ01000001.1"/>
</dbReference>
<accession>A0A420DY09</accession>
<dbReference type="SUPFAM" id="SSF49299">
    <property type="entry name" value="PKD domain"/>
    <property type="match status" value="1"/>
</dbReference>